<evidence type="ECO:0000313" key="6">
    <source>
        <dbReference type="Proteomes" id="UP000838748"/>
    </source>
</evidence>
<keyword evidence="2 3" id="KW-0732">Signal</keyword>
<evidence type="ECO:0000313" key="5">
    <source>
        <dbReference type="EMBL" id="CAH0536383.1"/>
    </source>
</evidence>
<accession>A0ABN8E0M1</accession>
<protein>
    <recommendedName>
        <fullName evidence="4">Solute-binding protein family 3/N-terminal domain-containing protein</fullName>
    </recommendedName>
</protein>
<gene>
    <name evidence="5" type="ORF">VMF7928_00395</name>
</gene>
<dbReference type="SUPFAM" id="SSF53850">
    <property type="entry name" value="Periplasmic binding protein-like II"/>
    <property type="match status" value="1"/>
</dbReference>
<dbReference type="PANTHER" id="PTHR35936:SF25">
    <property type="entry name" value="ABC TRANSPORTER SUBSTRATE-BINDING PROTEIN"/>
    <property type="match status" value="1"/>
</dbReference>
<dbReference type="Gene3D" id="3.40.190.10">
    <property type="entry name" value="Periplasmic binding protein-like II"/>
    <property type="match status" value="2"/>
</dbReference>
<dbReference type="SMART" id="SM00062">
    <property type="entry name" value="PBPb"/>
    <property type="match status" value="1"/>
</dbReference>
<organism evidence="5 6">
    <name type="scientific">Vibrio marisflavi CECT 7928</name>
    <dbReference type="NCBI Taxonomy" id="634439"/>
    <lineage>
        <taxon>Bacteria</taxon>
        <taxon>Pseudomonadati</taxon>
        <taxon>Pseudomonadota</taxon>
        <taxon>Gammaproteobacteria</taxon>
        <taxon>Vibrionales</taxon>
        <taxon>Vibrionaceae</taxon>
        <taxon>Vibrio</taxon>
    </lineage>
</organism>
<dbReference type="InterPro" id="IPR001638">
    <property type="entry name" value="Solute-binding_3/MltF_N"/>
</dbReference>
<evidence type="ECO:0000256" key="1">
    <source>
        <dbReference type="ARBA" id="ARBA00010333"/>
    </source>
</evidence>
<dbReference type="EMBL" id="CAKLDM010000001">
    <property type="protein sequence ID" value="CAH0536383.1"/>
    <property type="molecule type" value="Genomic_DNA"/>
</dbReference>
<dbReference type="RefSeq" id="WP_237359803.1">
    <property type="nucleotide sequence ID" value="NZ_CAKLDM010000001.1"/>
</dbReference>
<feature type="chain" id="PRO_5047160007" description="Solute-binding protein family 3/N-terminal domain-containing protein" evidence="3">
    <location>
        <begin position="24"/>
        <end position="251"/>
    </location>
</feature>
<dbReference type="PANTHER" id="PTHR35936">
    <property type="entry name" value="MEMBRANE-BOUND LYTIC MUREIN TRANSGLYCOSYLASE F"/>
    <property type="match status" value="1"/>
</dbReference>
<reference evidence="5" key="1">
    <citation type="submission" date="2021-11" db="EMBL/GenBank/DDBJ databases">
        <authorList>
            <person name="Rodrigo-Torres L."/>
            <person name="Arahal R. D."/>
            <person name="Lucena T."/>
        </authorList>
    </citation>
    <scope>NUCLEOTIDE SEQUENCE</scope>
    <source>
        <strain evidence="5">CECT 7928</strain>
    </source>
</reference>
<dbReference type="Proteomes" id="UP000838748">
    <property type="component" value="Unassembled WGS sequence"/>
</dbReference>
<name>A0ABN8E0M1_9VIBR</name>
<proteinExistence type="inferred from homology"/>
<sequence>MNTAGKILTTLIAMLLFVTPLSAQTVKLANGEWAPYQSESLKENGFISQFVKEIFEGEGYQVEFVFLPWKRGFEDTKKGQLDGSFLWSKNSEREESFLYSDPVISLSSSIFQRVDKPISWQNLSDLSKYKIGGVVGYSYVTDDLEKQGVLKVQRIAKPDGNYKKLAAGRLDGVLEDTDVGYEAVNRLGLSGKIEPNKKPLSTREYYVIISKNSPRAQELVDAFNKGLAKALASGKLKQYREASNKGEYKKP</sequence>
<comment type="similarity">
    <text evidence="1">Belongs to the bacterial solute-binding protein 3 family.</text>
</comment>
<evidence type="ECO:0000259" key="4">
    <source>
        <dbReference type="SMART" id="SM00062"/>
    </source>
</evidence>
<comment type="caution">
    <text evidence="5">The sequence shown here is derived from an EMBL/GenBank/DDBJ whole genome shotgun (WGS) entry which is preliminary data.</text>
</comment>
<dbReference type="Pfam" id="PF00497">
    <property type="entry name" value="SBP_bac_3"/>
    <property type="match status" value="1"/>
</dbReference>
<keyword evidence="6" id="KW-1185">Reference proteome</keyword>
<evidence type="ECO:0000256" key="3">
    <source>
        <dbReference type="SAM" id="SignalP"/>
    </source>
</evidence>
<feature type="signal peptide" evidence="3">
    <location>
        <begin position="1"/>
        <end position="23"/>
    </location>
</feature>
<feature type="domain" description="Solute-binding protein family 3/N-terminal" evidence="4">
    <location>
        <begin position="25"/>
        <end position="245"/>
    </location>
</feature>
<evidence type="ECO:0000256" key="2">
    <source>
        <dbReference type="ARBA" id="ARBA00022729"/>
    </source>
</evidence>